<evidence type="ECO:0000256" key="10">
    <source>
        <dbReference type="ARBA" id="ARBA00022848"/>
    </source>
</evidence>
<accession>A0A6P8Q5U6</accession>
<protein>
    <recommendedName>
        <fullName evidence="18">25/26-hydroxycholesterol 7alpha-hydroxylase</fullName>
        <ecNumber evidence="18">1.14.14.29</ecNumber>
    </recommendedName>
    <alternativeName>
        <fullName evidence="19">Oxysterol 7-alpha-hydroxylase</fullName>
    </alternativeName>
</protein>
<evidence type="ECO:0000256" key="4">
    <source>
        <dbReference type="ARBA" id="ARBA00004860"/>
    </source>
</evidence>
<proteinExistence type="inferred from homology"/>
<evidence type="ECO:0000313" key="24">
    <source>
        <dbReference type="Proteomes" id="UP000515159"/>
    </source>
</evidence>
<evidence type="ECO:0000256" key="20">
    <source>
        <dbReference type="PIRNR" id="PIRNR000047"/>
    </source>
</evidence>
<dbReference type="InterPro" id="IPR002403">
    <property type="entry name" value="Cyt_P450_E_grp-IV"/>
</dbReference>
<evidence type="ECO:0000313" key="25">
    <source>
        <dbReference type="RefSeq" id="XP_033790645.1"/>
    </source>
</evidence>
<feature type="binding site" evidence="22">
    <location>
        <position position="290"/>
    </location>
    <ligand>
        <name>substrate</name>
    </ligand>
</feature>
<dbReference type="GO" id="GO:0042632">
    <property type="term" value="P:cholesterol homeostasis"/>
    <property type="evidence" value="ECO:0007669"/>
    <property type="project" value="TreeGrafter"/>
</dbReference>
<keyword evidence="14" id="KW-0443">Lipid metabolism</keyword>
<dbReference type="GeneID" id="117355755"/>
<dbReference type="Pfam" id="PF00067">
    <property type="entry name" value="p450"/>
    <property type="match status" value="1"/>
</dbReference>
<dbReference type="GO" id="GO:0006699">
    <property type="term" value="P:bile acid biosynthetic process"/>
    <property type="evidence" value="ECO:0007669"/>
    <property type="project" value="TreeGrafter"/>
</dbReference>
<evidence type="ECO:0000256" key="9">
    <source>
        <dbReference type="ARBA" id="ARBA00022824"/>
    </source>
</evidence>
<name>A0A6P8Q5U6_GEOSA</name>
<keyword evidence="9 20" id="KW-0256">Endoplasmic reticulum</keyword>
<dbReference type="InterPro" id="IPR036396">
    <property type="entry name" value="Cyt_P450_sf"/>
</dbReference>
<dbReference type="FunFam" id="1.10.630.10:FF:000065">
    <property type="entry name" value="Cytochrome P450 family 7 subfamily B member 1"/>
    <property type="match status" value="1"/>
</dbReference>
<dbReference type="GO" id="GO:0008396">
    <property type="term" value="F:oxysterol 7-alpha-hydroxylase activity"/>
    <property type="evidence" value="ECO:0007669"/>
    <property type="project" value="TreeGrafter"/>
</dbReference>
<keyword evidence="8 20" id="KW-0479">Metal-binding</keyword>
<keyword evidence="17" id="KW-0753">Steroid metabolism</keyword>
<feature type="transmembrane region" description="Helical" evidence="23">
    <location>
        <begin position="6"/>
        <end position="28"/>
    </location>
</feature>
<evidence type="ECO:0000256" key="13">
    <source>
        <dbReference type="ARBA" id="ARBA00023033"/>
    </source>
</evidence>
<evidence type="ECO:0000256" key="21">
    <source>
        <dbReference type="PIRSR" id="PIRSR000047-1"/>
    </source>
</evidence>
<dbReference type="GO" id="GO:0005789">
    <property type="term" value="C:endoplasmic reticulum membrane"/>
    <property type="evidence" value="ECO:0007669"/>
    <property type="project" value="UniProtKB-SubCell"/>
</dbReference>
<dbReference type="RefSeq" id="XP_033790645.1">
    <property type="nucleotide sequence ID" value="XM_033934754.1"/>
</dbReference>
<comment type="pathway">
    <text evidence="4">Lipid metabolism; bile acid biosynthesis.</text>
</comment>
<dbReference type="KEGG" id="gsh:117355755"/>
<keyword evidence="23" id="KW-0812">Transmembrane</keyword>
<reference evidence="25" key="1">
    <citation type="submission" date="2025-08" db="UniProtKB">
        <authorList>
            <consortium name="RefSeq"/>
        </authorList>
    </citation>
    <scope>IDENTIFICATION</scope>
</reference>
<dbReference type="PRINTS" id="PR00465">
    <property type="entry name" value="EP450IV"/>
</dbReference>
<evidence type="ECO:0000256" key="8">
    <source>
        <dbReference type="ARBA" id="ARBA00022723"/>
    </source>
</evidence>
<dbReference type="GO" id="GO:0005506">
    <property type="term" value="F:iron ion binding"/>
    <property type="evidence" value="ECO:0007669"/>
    <property type="project" value="InterPro"/>
</dbReference>
<evidence type="ECO:0000256" key="2">
    <source>
        <dbReference type="ARBA" id="ARBA00004524"/>
    </source>
</evidence>
<keyword evidence="7 20" id="KW-0349">Heme</keyword>
<dbReference type="InterPro" id="IPR050529">
    <property type="entry name" value="CYP450_sterol_14alpha_dmase"/>
</dbReference>
<dbReference type="GO" id="GO:0020037">
    <property type="term" value="F:heme binding"/>
    <property type="evidence" value="ECO:0007669"/>
    <property type="project" value="InterPro"/>
</dbReference>
<keyword evidence="6" id="KW-0153">Cholesterol metabolism</keyword>
<dbReference type="Proteomes" id="UP000515159">
    <property type="component" value="Chromosome 2"/>
</dbReference>
<evidence type="ECO:0000256" key="16">
    <source>
        <dbReference type="ARBA" id="ARBA00023166"/>
    </source>
</evidence>
<evidence type="ECO:0000256" key="6">
    <source>
        <dbReference type="ARBA" id="ARBA00022548"/>
    </source>
</evidence>
<keyword evidence="10" id="KW-0492">Microsome</keyword>
<sequence>MLQYLQTLLSLPSLVTVALLLLVASLFYGKRRRRPGEPPIESGWIPYLGLLFEYSSDPLRFLLSRQRKHGDIFTVKIAGKYITFLMDPFQFHNVIRQARQLDFSEFADEMSSRTFDYPYLMEAKFPELRVNLHRIYMVMQGKGLDKLTDSMMGNLQHVFKLKFSQATDWVTEKMYQFCCSVMFEASFMTLYGRDSDADGHKVISEIKDKFIKFDAKFPYLVINIPIALLGDTRKIREELIHILFPNNILDRKEVSEVVQARQNVLEQYELLKDYDKAAHHFAFMWASVANTMPATFWTMYYLVRHPKALAAVRSEIDHLLQSTGQRKEPGHIIHLTREQLDNLVYLGSAVQESLRMCSASMNIRVVQEDFILKLEGDLEVSLRKGDWVVLYPQTLHMDPEIYEDPEDFKFDRFVENGKEKNSFYKRGKKLKYYLMPFGSGASKCPGRFFAVNEIKQFLALVVSYFDMEFIEDKNLRTENSRSGLGILFPDSDIHFRYKQRFQSG</sequence>
<dbReference type="Gene3D" id="1.10.630.10">
    <property type="entry name" value="Cytochrome P450"/>
    <property type="match status" value="1"/>
</dbReference>
<evidence type="ECO:0000256" key="22">
    <source>
        <dbReference type="PIRSR" id="PIRSR000047-2"/>
    </source>
</evidence>
<evidence type="ECO:0000256" key="3">
    <source>
        <dbReference type="ARBA" id="ARBA00004586"/>
    </source>
</evidence>
<evidence type="ECO:0000256" key="17">
    <source>
        <dbReference type="ARBA" id="ARBA00023221"/>
    </source>
</evidence>
<keyword evidence="11" id="KW-0560">Oxidoreductase</keyword>
<keyword evidence="13" id="KW-0503">Monooxygenase</keyword>
<evidence type="ECO:0000256" key="23">
    <source>
        <dbReference type="SAM" id="Phobius"/>
    </source>
</evidence>
<evidence type="ECO:0000256" key="1">
    <source>
        <dbReference type="ARBA" id="ARBA00001971"/>
    </source>
</evidence>
<keyword evidence="23" id="KW-1133">Transmembrane helix</keyword>
<keyword evidence="15 20" id="KW-0472">Membrane</keyword>
<dbReference type="GO" id="GO:0033783">
    <property type="term" value="F:25-hydroxycholesterol 7-alpha-hydroxylase activity"/>
    <property type="evidence" value="ECO:0007669"/>
    <property type="project" value="UniProtKB-EC"/>
</dbReference>
<keyword evidence="24" id="KW-1185">Reference proteome</keyword>
<dbReference type="PANTHER" id="PTHR24304:SF0">
    <property type="entry name" value="CYTOCHROME P450 7B1"/>
    <property type="match status" value="1"/>
</dbReference>
<gene>
    <name evidence="25" type="primary">LOC117355755</name>
</gene>
<comment type="subcellular location">
    <subcellularLocation>
        <location evidence="3 20">Endoplasmic reticulum membrane</location>
    </subcellularLocation>
    <subcellularLocation>
        <location evidence="2">Microsome membrane</location>
    </subcellularLocation>
</comment>
<dbReference type="OrthoDB" id="6692864at2759"/>
<dbReference type="SUPFAM" id="SSF48264">
    <property type="entry name" value="Cytochrome P450"/>
    <property type="match status" value="1"/>
</dbReference>
<feature type="binding site" description="axial binding residue" evidence="21">
    <location>
        <position position="444"/>
    </location>
    <ligand>
        <name>heme</name>
        <dbReference type="ChEBI" id="CHEBI:30413"/>
    </ligand>
    <ligandPart>
        <name>Fe</name>
        <dbReference type="ChEBI" id="CHEBI:18248"/>
    </ligandPart>
</feature>
<evidence type="ECO:0000256" key="14">
    <source>
        <dbReference type="ARBA" id="ARBA00023098"/>
    </source>
</evidence>
<keyword evidence="12 20" id="KW-0408">Iron</keyword>
<dbReference type="EC" id="1.14.14.29" evidence="18"/>
<dbReference type="PIRSF" id="PIRSF000047">
    <property type="entry name" value="Cytochrome_CYPVIIA1"/>
    <property type="match status" value="1"/>
</dbReference>
<evidence type="ECO:0000256" key="15">
    <source>
        <dbReference type="ARBA" id="ARBA00023136"/>
    </source>
</evidence>
<comment type="similarity">
    <text evidence="5 20">Belongs to the cytochrome P450 family.</text>
</comment>
<dbReference type="InterPro" id="IPR001128">
    <property type="entry name" value="Cyt_P450"/>
</dbReference>
<evidence type="ECO:0000256" key="12">
    <source>
        <dbReference type="ARBA" id="ARBA00023004"/>
    </source>
</evidence>
<dbReference type="InParanoid" id="A0A6P8Q5U6"/>
<evidence type="ECO:0000256" key="19">
    <source>
        <dbReference type="ARBA" id="ARBA00077814"/>
    </source>
</evidence>
<comment type="cofactor">
    <cofactor evidence="1 20 21">
        <name>heme</name>
        <dbReference type="ChEBI" id="CHEBI:30413"/>
    </cofactor>
</comment>
<dbReference type="InterPro" id="IPR024204">
    <property type="entry name" value="Cyt_P450_CYP7A1-type"/>
</dbReference>
<dbReference type="FunCoup" id="A0A6P8Q5U6">
    <property type="interactions" value="239"/>
</dbReference>
<keyword evidence="16" id="KW-1207">Sterol metabolism</keyword>
<dbReference type="CDD" id="cd20632">
    <property type="entry name" value="CYP7B1"/>
    <property type="match status" value="1"/>
</dbReference>
<evidence type="ECO:0000256" key="5">
    <source>
        <dbReference type="ARBA" id="ARBA00010617"/>
    </source>
</evidence>
<evidence type="ECO:0000256" key="11">
    <source>
        <dbReference type="ARBA" id="ARBA00023002"/>
    </source>
</evidence>
<dbReference type="AlphaFoldDB" id="A0A6P8Q5U6"/>
<dbReference type="PANTHER" id="PTHR24304">
    <property type="entry name" value="CYTOCHROME P450 FAMILY 7"/>
    <property type="match status" value="1"/>
</dbReference>
<dbReference type="GO" id="GO:0008203">
    <property type="term" value="P:cholesterol metabolic process"/>
    <property type="evidence" value="ECO:0007669"/>
    <property type="project" value="UniProtKB-KW"/>
</dbReference>
<feature type="binding site" evidence="22">
    <location>
        <position position="113"/>
    </location>
    <ligand>
        <name>substrate</name>
    </ligand>
</feature>
<evidence type="ECO:0000256" key="7">
    <source>
        <dbReference type="ARBA" id="ARBA00022617"/>
    </source>
</evidence>
<evidence type="ECO:0000256" key="18">
    <source>
        <dbReference type="ARBA" id="ARBA00066428"/>
    </source>
</evidence>
<organism evidence="24 25">
    <name type="scientific">Geotrypetes seraphini</name>
    <name type="common">Gaboon caecilian</name>
    <name type="synonym">Caecilia seraphini</name>
    <dbReference type="NCBI Taxonomy" id="260995"/>
    <lineage>
        <taxon>Eukaryota</taxon>
        <taxon>Metazoa</taxon>
        <taxon>Chordata</taxon>
        <taxon>Craniata</taxon>
        <taxon>Vertebrata</taxon>
        <taxon>Euteleostomi</taxon>
        <taxon>Amphibia</taxon>
        <taxon>Gymnophiona</taxon>
        <taxon>Geotrypetes</taxon>
    </lineage>
</organism>